<keyword evidence="3" id="KW-1185">Reference proteome</keyword>
<evidence type="ECO:0000313" key="2">
    <source>
        <dbReference type="EMBL" id="SNQ46883.1"/>
    </source>
</evidence>
<dbReference type="RefSeq" id="WP_101830820.1">
    <property type="nucleotide sequence ID" value="NZ_FZMO01000068.1"/>
</dbReference>
<proteinExistence type="predicted"/>
<feature type="region of interest" description="Disordered" evidence="1">
    <location>
        <begin position="180"/>
        <end position="215"/>
    </location>
</feature>
<dbReference type="AlphaFoldDB" id="A0A2I2KMJ9"/>
<dbReference type="OrthoDB" id="7502542at2"/>
<evidence type="ECO:0000313" key="3">
    <source>
        <dbReference type="Proteomes" id="UP000234331"/>
    </source>
</evidence>
<reference evidence="2 3" key="1">
    <citation type="submission" date="2017-06" db="EMBL/GenBank/DDBJ databases">
        <authorList>
            <person name="Kim H.J."/>
            <person name="Triplett B.A."/>
        </authorList>
    </citation>
    <scope>NUCLEOTIDE SEQUENCE [LARGE SCALE GENOMIC DNA]</scope>
    <source>
        <strain evidence="2">FRACA_ARgP5</strain>
    </source>
</reference>
<protein>
    <submittedName>
        <fullName evidence="2">Putative secreted protein</fullName>
    </submittedName>
</protein>
<organism evidence="2 3">
    <name type="scientific">Frankia canadensis</name>
    <dbReference type="NCBI Taxonomy" id="1836972"/>
    <lineage>
        <taxon>Bacteria</taxon>
        <taxon>Bacillati</taxon>
        <taxon>Actinomycetota</taxon>
        <taxon>Actinomycetes</taxon>
        <taxon>Frankiales</taxon>
        <taxon>Frankiaceae</taxon>
        <taxon>Frankia</taxon>
    </lineage>
</organism>
<name>A0A2I2KMJ9_9ACTN</name>
<accession>A0A2I2KMJ9</accession>
<evidence type="ECO:0000256" key="1">
    <source>
        <dbReference type="SAM" id="MobiDB-lite"/>
    </source>
</evidence>
<feature type="compositionally biased region" description="Low complexity" evidence="1">
    <location>
        <begin position="195"/>
        <end position="215"/>
    </location>
</feature>
<dbReference type="EMBL" id="FZMO01000068">
    <property type="protein sequence ID" value="SNQ46883.1"/>
    <property type="molecule type" value="Genomic_DNA"/>
</dbReference>
<dbReference type="Proteomes" id="UP000234331">
    <property type="component" value="Unassembled WGS sequence"/>
</dbReference>
<gene>
    <name evidence="2" type="ORF">FRACA_160034</name>
</gene>
<sequence length="215" mass="23676">MSTVGWILLMVCAAATITLAALADRRGGGRLALRRRFGPEYDRAVARHRDRRAAERHLTSIAEKRDALTLTPLSQPEREVYAARWETLQTRFVDDPTGATHQADMLIAAVMHSRGYPPTDAAERADLLAADHPQLAISYREAHAGAAGGDGRPPDTERLRMAFVRYRDLFDRLCGVGIGPRDPGVPDDARRAHPAARTITPTTPTTPTTPRQRRA</sequence>